<dbReference type="EMBL" id="BMEM01000001">
    <property type="protein sequence ID" value="GGF45662.1"/>
    <property type="molecule type" value="Genomic_DNA"/>
</dbReference>
<proteinExistence type="predicted"/>
<gene>
    <name evidence="1" type="ORF">GCM10011366_11740</name>
</gene>
<accession>A0A917BJ44</accession>
<dbReference type="AlphaFoldDB" id="A0A917BJ44"/>
<dbReference type="RefSeq" id="WP_188428666.1">
    <property type="nucleotide sequence ID" value="NZ_BAABKH010000005.1"/>
</dbReference>
<protein>
    <recommendedName>
        <fullName evidence="3">BON domain-containing protein</fullName>
    </recommendedName>
</protein>
<evidence type="ECO:0000313" key="1">
    <source>
        <dbReference type="EMBL" id="GGF45662.1"/>
    </source>
</evidence>
<keyword evidence="2" id="KW-1185">Reference proteome</keyword>
<reference evidence="1" key="1">
    <citation type="journal article" date="2014" name="Int. J. Syst. Evol. Microbiol.">
        <title>Complete genome sequence of Corynebacterium casei LMG S-19264T (=DSM 44701T), isolated from a smear-ripened cheese.</title>
        <authorList>
            <consortium name="US DOE Joint Genome Institute (JGI-PGF)"/>
            <person name="Walter F."/>
            <person name="Albersmeier A."/>
            <person name="Kalinowski J."/>
            <person name="Ruckert C."/>
        </authorList>
    </citation>
    <scope>NUCLEOTIDE SEQUENCE</scope>
    <source>
        <strain evidence="1">CGMCC 1.12160</strain>
    </source>
</reference>
<comment type="caution">
    <text evidence="1">The sequence shown here is derived from an EMBL/GenBank/DDBJ whole genome shotgun (WGS) entry which is preliminary data.</text>
</comment>
<dbReference type="Proteomes" id="UP000605670">
    <property type="component" value="Unassembled WGS sequence"/>
</dbReference>
<evidence type="ECO:0000313" key="2">
    <source>
        <dbReference type="Proteomes" id="UP000605670"/>
    </source>
</evidence>
<evidence type="ECO:0008006" key="3">
    <source>
        <dbReference type="Google" id="ProtNLM"/>
    </source>
</evidence>
<organism evidence="1 2">
    <name type="scientific">Ornithinimicrobium tianjinense</name>
    <dbReference type="NCBI Taxonomy" id="1195761"/>
    <lineage>
        <taxon>Bacteria</taxon>
        <taxon>Bacillati</taxon>
        <taxon>Actinomycetota</taxon>
        <taxon>Actinomycetes</taxon>
        <taxon>Micrococcales</taxon>
        <taxon>Ornithinimicrobiaceae</taxon>
        <taxon>Ornithinimicrobium</taxon>
    </lineage>
</organism>
<reference evidence="1" key="2">
    <citation type="submission" date="2020-09" db="EMBL/GenBank/DDBJ databases">
        <authorList>
            <person name="Sun Q."/>
            <person name="Zhou Y."/>
        </authorList>
    </citation>
    <scope>NUCLEOTIDE SEQUENCE</scope>
    <source>
        <strain evidence="1">CGMCC 1.12160</strain>
    </source>
</reference>
<dbReference type="Gene3D" id="3.40.1520.20">
    <property type="match status" value="1"/>
</dbReference>
<sequence length="84" mass="9230">MTTRPTLRDVERRLADEDATAELGVHVSERGDRVAVHGQVASEASRVAVLERVRELLPGTEIVDELTCAEDTLDGPPRAPEELR</sequence>
<name>A0A917BJ44_9MICO</name>